<reference evidence="2 3" key="1">
    <citation type="journal article" date="2023" name="Plants (Basel)">
        <title>Bridging the Gap: Combining Genomics and Transcriptomics Approaches to Understand Stylosanthes scabra, an Orphan Legume from the Brazilian Caatinga.</title>
        <authorList>
            <person name="Ferreira-Neto J.R.C."/>
            <person name="da Silva M.D."/>
            <person name="Binneck E."/>
            <person name="de Melo N.F."/>
            <person name="da Silva R.H."/>
            <person name="de Melo A.L.T.M."/>
            <person name="Pandolfi V."/>
            <person name="Bustamante F.O."/>
            <person name="Brasileiro-Vidal A.C."/>
            <person name="Benko-Iseppon A.M."/>
        </authorList>
    </citation>
    <scope>NUCLEOTIDE SEQUENCE [LARGE SCALE GENOMIC DNA]</scope>
    <source>
        <tissue evidence="2">Leaves</tissue>
    </source>
</reference>
<dbReference type="Proteomes" id="UP001341840">
    <property type="component" value="Unassembled WGS sequence"/>
</dbReference>
<evidence type="ECO:0000313" key="2">
    <source>
        <dbReference type="EMBL" id="MED6129968.1"/>
    </source>
</evidence>
<feature type="non-terminal residue" evidence="2">
    <location>
        <position position="104"/>
    </location>
</feature>
<feature type="compositionally biased region" description="Low complexity" evidence="1">
    <location>
        <begin position="18"/>
        <end position="28"/>
    </location>
</feature>
<proteinExistence type="predicted"/>
<feature type="region of interest" description="Disordered" evidence="1">
    <location>
        <begin position="1"/>
        <end position="41"/>
    </location>
</feature>
<gene>
    <name evidence="2" type="ORF">PIB30_113274</name>
</gene>
<dbReference type="EMBL" id="JASCZI010039182">
    <property type="protein sequence ID" value="MED6129968.1"/>
    <property type="molecule type" value="Genomic_DNA"/>
</dbReference>
<comment type="caution">
    <text evidence="2">The sequence shown here is derived from an EMBL/GenBank/DDBJ whole genome shotgun (WGS) entry which is preliminary data.</text>
</comment>
<accession>A0ABU6S2C2</accession>
<evidence type="ECO:0000256" key="1">
    <source>
        <dbReference type="SAM" id="MobiDB-lite"/>
    </source>
</evidence>
<name>A0ABU6S2C2_9FABA</name>
<protein>
    <submittedName>
        <fullName evidence="2">Uncharacterized protein</fullName>
    </submittedName>
</protein>
<feature type="region of interest" description="Disordered" evidence="1">
    <location>
        <begin position="82"/>
        <end position="104"/>
    </location>
</feature>
<organism evidence="2 3">
    <name type="scientific">Stylosanthes scabra</name>
    <dbReference type="NCBI Taxonomy" id="79078"/>
    <lineage>
        <taxon>Eukaryota</taxon>
        <taxon>Viridiplantae</taxon>
        <taxon>Streptophyta</taxon>
        <taxon>Embryophyta</taxon>
        <taxon>Tracheophyta</taxon>
        <taxon>Spermatophyta</taxon>
        <taxon>Magnoliopsida</taxon>
        <taxon>eudicotyledons</taxon>
        <taxon>Gunneridae</taxon>
        <taxon>Pentapetalae</taxon>
        <taxon>rosids</taxon>
        <taxon>fabids</taxon>
        <taxon>Fabales</taxon>
        <taxon>Fabaceae</taxon>
        <taxon>Papilionoideae</taxon>
        <taxon>50 kb inversion clade</taxon>
        <taxon>dalbergioids sensu lato</taxon>
        <taxon>Dalbergieae</taxon>
        <taxon>Pterocarpus clade</taxon>
        <taxon>Stylosanthes</taxon>
    </lineage>
</organism>
<evidence type="ECO:0000313" key="3">
    <source>
        <dbReference type="Proteomes" id="UP001341840"/>
    </source>
</evidence>
<sequence length="104" mass="11066">MEDMSAMCWKQGRKRIGSGEASGAGCSAEMDRKTDPVPGRIKARVHGPGWVNRSLDRVTLRVGLGQQDWVTHGLGCSTDRFGSVHGGPGSQPGLFGLKLDRTGS</sequence>
<keyword evidence="3" id="KW-1185">Reference proteome</keyword>